<proteinExistence type="predicted"/>
<feature type="region of interest" description="Disordered" evidence="1">
    <location>
        <begin position="234"/>
        <end position="255"/>
    </location>
</feature>
<protein>
    <submittedName>
        <fullName evidence="3">Toxin-antitoxin system YwqK family antitoxin</fullName>
    </submittedName>
</protein>
<dbReference type="Gene3D" id="3.90.930.1">
    <property type="match status" value="1"/>
</dbReference>
<dbReference type="Proteomes" id="UP001589607">
    <property type="component" value="Unassembled WGS sequence"/>
</dbReference>
<feature type="chain" id="PRO_5046594095" evidence="2">
    <location>
        <begin position="21"/>
        <end position="255"/>
    </location>
</feature>
<comment type="caution">
    <text evidence="3">The sequence shown here is derived from an EMBL/GenBank/DDBJ whole genome shotgun (WGS) entry which is preliminary data.</text>
</comment>
<evidence type="ECO:0000256" key="1">
    <source>
        <dbReference type="SAM" id="MobiDB-lite"/>
    </source>
</evidence>
<evidence type="ECO:0000313" key="3">
    <source>
        <dbReference type="EMBL" id="MFB9097041.1"/>
    </source>
</evidence>
<dbReference type="RefSeq" id="WP_236456573.1">
    <property type="nucleotide sequence ID" value="NZ_CBCSGE010000021.1"/>
</dbReference>
<dbReference type="EMBL" id="JBHMEY010000033">
    <property type="protein sequence ID" value="MFB9097041.1"/>
    <property type="molecule type" value="Genomic_DNA"/>
</dbReference>
<sequence>MLIKKIFSSFLLLICCLAYSQSDSNKFDDKGKRHGVWKGNHEKSKRPRYEGTFNHGKETGVFNYFDDTKAGTIIATRDFTKGDGSCYVVFYDQKKNKVSEGRLVNKLSEGEWKYYHFESNQVMTLENYKAGKLNGVKKVYYKSGSLAEESNYVNGELDGVYKKIAENETVLEELNYKKGQLHGDAIYYNGKGIVSLKGQYKNNRKWGYWDTYENGKVVKTEKISKETRKTFKVEKTSDGKLKPTDLKEKNTSDKK</sequence>
<dbReference type="SUPFAM" id="SSF82185">
    <property type="entry name" value="Histone H3 K4-specific methyltransferase SET7/9 N-terminal domain"/>
    <property type="match status" value="2"/>
</dbReference>
<evidence type="ECO:0000256" key="2">
    <source>
        <dbReference type="SAM" id="SignalP"/>
    </source>
</evidence>
<name>A0ABV5GNZ9_9FLAO</name>
<keyword evidence="4" id="KW-1185">Reference proteome</keyword>
<reference evidence="3 4" key="1">
    <citation type="submission" date="2024-09" db="EMBL/GenBank/DDBJ databases">
        <authorList>
            <person name="Sun Q."/>
            <person name="Mori K."/>
        </authorList>
    </citation>
    <scope>NUCLEOTIDE SEQUENCE [LARGE SCALE GENOMIC DNA]</scope>
    <source>
        <strain evidence="3 4">CECT 7955</strain>
    </source>
</reference>
<keyword evidence="2" id="KW-0732">Signal</keyword>
<accession>A0ABV5GNZ9</accession>
<gene>
    <name evidence="3" type="ORF">ACFFVF_10975</name>
</gene>
<feature type="signal peptide" evidence="2">
    <location>
        <begin position="1"/>
        <end position="20"/>
    </location>
</feature>
<evidence type="ECO:0000313" key="4">
    <source>
        <dbReference type="Proteomes" id="UP001589607"/>
    </source>
</evidence>
<organism evidence="3 4">
    <name type="scientific">Flavobacterium jumunjinense</name>
    <dbReference type="NCBI Taxonomy" id="998845"/>
    <lineage>
        <taxon>Bacteria</taxon>
        <taxon>Pseudomonadati</taxon>
        <taxon>Bacteroidota</taxon>
        <taxon>Flavobacteriia</taxon>
        <taxon>Flavobacteriales</taxon>
        <taxon>Flavobacteriaceae</taxon>
        <taxon>Flavobacterium</taxon>
    </lineage>
</organism>